<dbReference type="PROSITE" id="PS51186">
    <property type="entry name" value="GNAT"/>
    <property type="match status" value="1"/>
</dbReference>
<dbReference type="Pfam" id="PF00583">
    <property type="entry name" value="Acetyltransf_1"/>
    <property type="match status" value="1"/>
</dbReference>
<reference evidence="2 3" key="1">
    <citation type="submission" date="2021-01" db="EMBL/GenBank/DDBJ databases">
        <title>Isolation and description of Catonella massiliensis sp. nov., a novel Catonella species, isolated from a stable periodontitis subject.</title>
        <authorList>
            <person name="Antezack A."/>
            <person name="Boxberger M."/>
            <person name="La Scola B."/>
            <person name="Monnet-Corti V."/>
        </authorList>
    </citation>
    <scope>NUCLEOTIDE SEQUENCE [LARGE SCALE GENOMIC DNA]</scope>
    <source>
        <strain evidence="2 3">Marseille-Q4567</strain>
    </source>
</reference>
<evidence type="ECO:0000259" key="1">
    <source>
        <dbReference type="PROSITE" id="PS51186"/>
    </source>
</evidence>
<organism evidence="2 3">
    <name type="scientific">Catonella massiliensis</name>
    <dbReference type="NCBI Taxonomy" id="2799636"/>
    <lineage>
        <taxon>Bacteria</taxon>
        <taxon>Bacillati</taxon>
        <taxon>Bacillota</taxon>
        <taxon>Clostridia</taxon>
        <taxon>Lachnospirales</taxon>
        <taxon>Lachnospiraceae</taxon>
        <taxon>Catonella</taxon>
    </lineage>
</organism>
<evidence type="ECO:0000313" key="2">
    <source>
        <dbReference type="EMBL" id="MBK5898144.1"/>
    </source>
</evidence>
<dbReference type="InterPro" id="IPR016181">
    <property type="entry name" value="Acyl_CoA_acyltransferase"/>
</dbReference>
<name>A0ABS1J1V7_9FIRM</name>
<dbReference type="SUPFAM" id="SSF55729">
    <property type="entry name" value="Acyl-CoA N-acyltransferases (Nat)"/>
    <property type="match status" value="1"/>
</dbReference>
<gene>
    <name evidence="2" type="ORF">JJN12_10210</name>
</gene>
<feature type="domain" description="N-acetyltransferase" evidence="1">
    <location>
        <begin position="26"/>
        <end position="157"/>
    </location>
</feature>
<dbReference type="InterPro" id="IPR000182">
    <property type="entry name" value="GNAT_dom"/>
</dbReference>
<comment type="caution">
    <text evidence="2">The sequence shown here is derived from an EMBL/GenBank/DDBJ whole genome shotgun (WGS) entry which is preliminary data.</text>
</comment>
<dbReference type="RefSeq" id="WP_208429579.1">
    <property type="nucleotide sequence ID" value="NZ_JAEPRJ010000001.1"/>
</dbReference>
<proteinExistence type="predicted"/>
<dbReference type="Gene3D" id="3.40.630.30">
    <property type="match status" value="1"/>
</dbReference>
<protein>
    <submittedName>
        <fullName evidence="2">GNAT family N-acetyltransferase</fullName>
    </submittedName>
</protein>
<keyword evidence="3" id="KW-1185">Reference proteome</keyword>
<dbReference type="EMBL" id="JAEPRJ010000001">
    <property type="protein sequence ID" value="MBK5898144.1"/>
    <property type="molecule type" value="Genomic_DNA"/>
</dbReference>
<evidence type="ECO:0000313" key="3">
    <source>
        <dbReference type="Proteomes" id="UP000604730"/>
    </source>
</evidence>
<accession>A0ABS1J1V7</accession>
<dbReference type="Proteomes" id="UP000604730">
    <property type="component" value="Unassembled WGS sequence"/>
</dbReference>
<sequence length="157" mass="17170">MSDMLVKLYDLPDSAPIYKRCKEAGVEIRRAMTPDLRRIVKWVSEYSSDYAAGECESCFGKSPVSCFIATRGSEIVGYACYNATAKDFFGPTRVLDSEQGKGIGAALLLRSLESLREEGYGYAIIGSVGPADFYKNVCGATLIEDSTPGIYKDFLRG</sequence>